<evidence type="ECO:0000313" key="1">
    <source>
        <dbReference type="EMBL" id="HIR61385.1"/>
    </source>
</evidence>
<evidence type="ECO:0000313" key="2">
    <source>
        <dbReference type="Proteomes" id="UP000824241"/>
    </source>
</evidence>
<dbReference type="Pfam" id="PF06962">
    <property type="entry name" value="rRNA_methylase"/>
    <property type="match status" value="1"/>
</dbReference>
<organism evidence="1 2">
    <name type="scientific">Candidatus Faecivivens stercoravium</name>
    <dbReference type="NCBI Taxonomy" id="2840803"/>
    <lineage>
        <taxon>Bacteria</taxon>
        <taxon>Bacillati</taxon>
        <taxon>Bacillota</taxon>
        <taxon>Clostridia</taxon>
        <taxon>Eubacteriales</taxon>
        <taxon>Oscillospiraceae</taxon>
        <taxon>Oscillospiraceae incertae sedis</taxon>
        <taxon>Candidatus Faecivivens</taxon>
    </lineage>
</organism>
<sequence length="187" mass="20073">MKLNTLGIAHQFLAARVPEGGLCIDGTMGRGKDTAFLCQLVGPEGKVIAFDIQEEALASTDALLREKGLRERAELRLESHTEMDQCAAPGTVDAVVFNFGYLPGGDHKIFTHPDTSIQAIGKALGLLKEGGCVAACIYHGGDTGYEERDALLEYLSGIDPKRYTVIVADFRNRPGDPPIAAFILKAV</sequence>
<comment type="caution">
    <text evidence="1">The sequence shown here is derived from an EMBL/GenBank/DDBJ whole genome shotgun (WGS) entry which is preliminary data.</text>
</comment>
<reference evidence="1" key="1">
    <citation type="submission" date="2020-10" db="EMBL/GenBank/DDBJ databases">
        <authorList>
            <person name="Gilroy R."/>
        </authorList>
    </citation>
    <scope>NUCLEOTIDE SEQUENCE</scope>
    <source>
        <strain evidence="1">CHK189-12415</strain>
    </source>
</reference>
<dbReference type="InterPro" id="IPR010719">
    <property type="entry name" value="MnmM_MeTrfase"/>
</dbReference>
<dbReference type="PANTHER" id="PTHR35276">
    <property type="entry name" value="S-ADENOSYL-L-METHIONINE-DEPENDENT METHYLTRANSFERASES SUPERFAMILY PROTEIN"/>
    <property type="match status" value="1"/>
</dbReference>
<keyword evidence="1" id="KW-0808">Transferase</keyword>
<protein>
    <submittedName>
        <fullName evidence="1">Class I SAM-dependent methyltransferase</fullName>
    </submittedName>
</protein>
<dbReference type="GO" id="GO:0008168">
    <property type="term" value="F:methyltransferase activity"/>
    <property type="evidence" value="ECO:0007669"/>
    <property type="project" value="UniProtKB-KW"/>
</dbReference>
<dbReference type="Gene3D" id="3.40.50.150">
    <property type="entry name" value="Vaccinia Virus protein VP39"/>
    <property type="match status" value="1"/>
</dbReference>
<reference evidence="1" key="2">
    <citation type="journal article" date="2021" name="PeerJ">
        <title>Extensive microbial diversity within the chicken gut microbiome revealed by metagenomics and culture.</title>
        <authorList>
            <person name="Gilroy R."/>
            <person name="Ravi A."/>
            <person name="Getino M."/>
            <person name="Pursley I."/>
            <person name="Horton D.L."/>
            <person name="Alikhan N.F."/>
            <person name="Baker D."/>
            <person name="Gharbi K."/>
            <person name="Hall N."/>
            <person name="Watson M."/>
            <person name="Adriaenssens E.M."/>
            <person name="Foster-Nyarko E."/>
            <person name="Jarju S."/>
            <person name="Secka A."/>
            <person name="Antonio M."/>
            <person name="Oren A."/>
            <person name="Chaudhuri R.R."/>
            <person name="La Ragione R."/>
            <person name="Hildebrand F."/>
            <person name="Pallen M.J."/>
        </authorList>
    </citation>
    <scope>NUCLEOTIDE SEQUENCE</scope>
    <source>
        <strain evidence="1">CHK189-12415</strain>
    </source>
</reference>
<dbReference type="Proteomes" id="UP000824241">
    <property type="component" value="Unassembled WGS sequence"/>
</dbReference>
<dbReference type="SUPFAM" id="SSF53335">
    <property type="entry name" value="S-adenosyl-L-methionine-dependent methyltransferases"/>
    <property type="match status" value="1"/>
</dbReference>
<keyword evidence="1" id="KW-0489">Methyltransferase</keyword>
<dbReference type="PANTHER" id="PTHR35276:SF1">
    <property type="entry name" value="TRNA (MNM(5)S(2)U34)-METHYLTRANSFERASE, CHLOROPLASTIC"/>
    <property type="match status" value="1"/>
</dbReference>
<dbReference type="AlphaFoldDB" id="A0A9D1DYL2"/>
<proteinExistence type="predicted"/>
<name>A0A9D1DYL2_9FIRM</name>
<dbReference type="EMBL" id="DVHA01000239">
    <property type="protein sequence ID" value="HIR61385.1"/>
    <property type="molecule type" value="Genomic_DNA"/>
</dbReference>
<dbReference type="InterPro" id="IPR029063">
    <property type="entry name" value="SAM-dependent_MTases_sf"/>
</dbReference>
<dbReference type="GO" id="GO:0032259">
    <property type="term" value="P:methylation"/>
    <property type="evidence" value="ECO:0007669"/>
    <property type="project" value="UniProtKB-KW"/>
</dbReference>
<gene>
    <name evidence="1" type="ORF">IAB37_07435</name>
</gene>
<accession>A0A9D1DYL2</accession>